<keyword evidence="16" id="KW-1185">Reference proteome</keyword>
<feature type="site" description="Critical for specifying symmetric addition of methyl groups" evidence="11">
    <location>
        <position position="347"/>
    </location>
</feature>
<evidence type="ECO:0000259" key="13">
    <source>
        <dbReference type="Pfam" id="PF17285"/>
    </source>
</evidence>
<dbReference type="Proteomes" id="UP000683360">
    <property type="component" value="Unassembled WGS sequence"/>
</dbReference>
<dbReference type="SUPFAM" id="SSF53335">
    <property type="entry name" value="S-adenosyl-L-methionine-dependent methyltransferases"/>
    <property type="match status" value="1"/>
</dbReference>
<evidence type="ECO:0000256" key="2">
    <source>
        <dbReference type="ARBA" id="ARBA00022679"/>
    </source>
</evidence>
<dbReference type="PIRSF" id="PIRSF015894">
    <property type="entry name" value="Skb1_MeTrfase"/>
    <property type="match status" value="1"/>
</dbReference>
<evidence type="ECO:0000256" key="11">
    <source>
        <dbReference type="PIRSR" id="PIRSR015894-3"/>
    </source>
</evidence>
<dbReference type="GO" id="GO:0005829">
    <property type="term" value="C:cytosol"/>
    <property type="evidence" value="ECO:0007669"/>
    <property type="project" value="TreeGrafter"/>
</dbReference>
<dbReference type="PROSITE" id="PS51678">
    <property type="entry name" value="SAM_MT_PRMT"/>
    <property type="match status" value="1"/>
</dbReference>
<dbReference type="GO" id="GO:0006355">
    <property type="term" value="P:regulation of DNA-templated transcription"/>
    <property type="evidence" value="ECO:0007669"/>
    <property type="project" value="TreeGrafter"/>
</dbReference>
<dbReference type="PANTHER" id="PTHR10738:SF0">
    <property type="entry name" value="PROTEIN ARGININE N-METHYLTRANSFERASE 5"/>
    <property type="match status" value="1"/>
</dbReference>
<feature type="binding site" evidence="10">
    <location>
        <begin position="353"/>
        <end position="354"/>
    </location>
    <ligand>
        <name>S-adenosyl-L-methionine</name>
        <dbReference type="ChEBI" id="CHEBI:59789"/>
    </ligand>
</feature>
<dbReference type="FunFam" id="3.40.50.150:FF:000029">
    <property type="entry name" value="Protein arginine N-methyltransferase 5"/>
    <property type="match status" value="1"/>
</dbReference>
<keyword evidence="1 8" id="KW-0489">Methyltransferase</keyword>
<comment type="catalytic activity">
    <reaction evidence="7">
        <text>L-arginyl-[protein] + 2 S-adenosyl-L-methionine = N(omega),N(omega)'-dimethyl-L-arginyl-[protein] + 2 S-adenosyl-L-homocysteine + 2 H(+)</text>
        <dbReference type="Rhea" id="RHEA:48108"/>
        <dbReference type="Rhea" id="RHEA-COMP:10532"/>
        <dbReference type="Rhea" id="RHEA-COMP:11992"/>
        <dbReference type="ChEBI" id="CHEBI:15378"/>
        <dbReference type="ChEBI" id="CHEBI:29965"/>
        <dbReference type="ChEBI" id="CHEBI:57856"/>
        <dbReference type="ChEBI" id="CHEBI:59789"/>
        <dbReference type="ChEBI" id="CHEBI:88221"/>
        <dbReference type="EC" id="2.1.1.320"/>
    </reaction>
</comment>
<dbReference type="Pfam" id="PF05185">
    <property type="entry name" value="PRMT5"/>
    <property type="match status" value="1"/>
</dbReference>
<evidence type="ECO:0000259" key="14">
    <source>
        <dbReference type="Pfam" id="PF17286"/>
    </source>
</evidence>
<evidence type="ECO:0000256" key="6">
    <source>
        <dbReference type="ARBA" id="ARBA00023163"/>
    </source>
</evidence>
<keyword evidence="5" id="KW-0805">Transcription regulation</keyword>
<evidence type="ECO:0000256" key="9">
    <source>
        <dbReference type="PIRSR" id="PIRSR015894-1"/>
    </source>
</evidence>
<evidence type="ECO:0000256" key="1">
    <source>
        <dbReference type="ARBA" id="ARBA00022603"/>
    </source>
</evidence>
<dbReference type="Pfam" id="PF17285">
    <property type="entry name" value="PRMT5_TIM"/>
    <property type="match status" value="2"/>
</dbReference>
<dbReference type="InterPro" id="IPR035075">
    <property type="entry name" value="PRMT5"/>
</dbReference>
<evidence type="ECO:0000256" key="7">
    <source>
        <dbReference type="ARBA" id="ARBA00048612"/>
    </source>
</evidence>
<dbReference type="FunFam" id="2.70.160.11:FF:000003">
    <property type="entry name" value="Protein arginine N-methyltransferase 5"/>
    <property type="match status" value="1"/>
</dbReference>
<reference evidence="15" key="1">
    <citation type="submission" date="2021-03" db="EMBL/GenBank/DDBJ databases">
        <authorList>
            <person name="Bekaert M."/>
        </authorList>
    </citation>
    <scope>NUCLEOTIDE SEQUENCE</scope>
</reference>
<accession>A0A8S3V4V5</accession>
<feature type="domain" description="PRMT5 arginine-N-methyltransferase" evidence="12">
    <location>
        <begin position="318"/>
        <end position="485"/>
    </location>
</feature>
<feature type="active site" description="Proton donor/acceptor" evidence="9">
    <location>
        <position position="465"/>
    </location>
</feature>
<feature type="active site" description="Proton donor/acceptor" evidence="9">
    <location>
        <position position="456"/>
    </location>
</feature>
<dbReference type="GO" id="GO:0035243">
    <property type="term" value="F:protein-arginine omega-N symmetric methyltransferase activity"/>
    <property type="evidence" value="ECO:0007669"/>
    <property type="project" value="UniProtKB-EC"/>
</dbReference>
<evidence type="ECO:0000313" key="16">
    <source>
        <dbReference type="Proteomes" id="UP000683360"/>
    </source>
</evidence>
<dbReference type="OrthoDB" id="1368803at2759"/>
<evidence type="ECO:0000256" key="3">
    <source>
        <dbReference type="ARBA" id="ARBA00022691"/>
    </source>
</evidence>
<dbReference type="InterPro" id="IPR025799">
    <property type="entry name" value="Arg_MeTrfase"/>
</dbReference>
<feature type="domain" description="PRMT5 TIM barrel" evidence="13">
    <location>
        <begin position="28"/>
        <end position="235"/>
    </location>
</feature>
<keyword evidence="6" id="KW-0804">Transcription</keyword>
<keyword evidence="2 8" id="KW-0808">Transferase</keyword>
<proteinExistence type="inferred from homology"/>
<comment type="caution">
    <text evidence="15">The sequence shown here is derived from an EMBL/GenBank/DDBJ whole genome shotgun (WGS) entry which is preliminary data.</text>
</comment>
<dbReference type="GO" id="GO:0032259">
    <property type="term" value="P:methylation"/>
    <property type="evidence" value="ECO:0007669"/>
    <property type="project" value="UniProtKB-KW"/>
</dbReference>
<sequence>MSTRVSCGRDFHCCPNINDTLDQACKSGFDFVCFPIVNPRYKREFIHGPAKERPGAITRSDMLLTGQDWNSLVVGKISPWLQPDSRVDVIRKNSEAALRQELTFASHLAIPSVLIPLKNGNITNLARILNEHLVNSYANQQYWIHVPTMSPRDQIDPLIEGQTEEIENPEDTWTWWHKFRTLCDSHKRVSVCLELTPDMPSVEVQKRWLAEPVKSCSISTSLFLTNKRGYPVLTNSSDIHFNVIQGKSCSISTSLFLTNKRGYPVLTRAHQIFILMLFKLEVQIIITGTNRHLDKGIHTYQQYLDHLFQTQPPPDPVAQFAKGYEDYLQSPLQPLMDNLESQTYEIFEKDPVKYSQYQKAVYHALLDKVKPEERDTKEIVLMVVGAGRGPLVRASIAAAQQAGRKVKKIYAVEKNPNAVITLENMKDEMWGDQVEVISCDMRKWEAPQKADILVSELLGSFADNELSPECLDGAQRFLKEDGISIPCEYTSFLAPLQSEKLHNEVRNCKDKDKQPDHYFEMPYVVRLHNCQVLDEPKKVFVFKHPNKDEVIDNSRHISLDFDIQNDALLHGFSGYFETVLYGDINLSILPSTHSQGMFSWFPIYFPIKTPLFLKKGDTVSVDIWRCVSEKNVWYEWAITKPQILPIHNPKGRSYTIGL</sequence>
<dbReference type="GO" id="GO:0005634">
    <property type="term" value="C:nucleus"/>
    <property type="evidence" value="ECO:0007669"/>
    <property type="project" value="TreeGrafter"/>
</dbReference>
<organism evidence="15 16">
    <name type="scientific">Mytilus edulis</name>
    <name type="common">Blue mussel</name>
    <dbReference type="NCBI Taxonomy" id="6550"/>
    <lineage>
        <taxon>Eukaryota</taxon>
        <taxon>Metazoa</taxon>
        <taxon>Spiralia</taxon>
        <taxon>Lophotrochozoa</taxon>
        <taxon>Mollusca</taxon>
        <taxon>Bivalvia</taxon>
        <taxon>Autobranchia</taxon>
        <taxon>Pteriomorphia</taxon>
        <taxon>Mytilida</taxon>
        <taxon>Mytiloidea</taxon>
        <taxon>Mytilidae</taxon>
        <taxon>Mytilinae</taxon>
        <taxon>Mytilus</taxon>
    </lineage>
</organism>
<evidence type="ECO:0000256" key="10">
    <source>
        <dbReference type="PIRSR" id="PIRSR015894-2"/>
    </source>
</evidence>
<dbReference type="EMBL" id="CAJPWZ010003088">
    <property type="protein sequence ID" value="CAG2251421.1"/>
    <property type="molecule type" value="Genomic_DNA"/>
</dbReference>
<feature type="domain" description="PRMT5 oligomerisation" evidence="14">
    <location>
        <begin position="488"/>
        <end position="656"/>
    </location>
</feature>
<dbReference type="Gene3D" id="2.70.160.11">
    <property type="entry name" value="Hnrnp arginine n-methyltransferase1"/>
    <property type="match status" value="1"/>
</dbReference>
<name>A0A8S3V4V5_MYTED</name>
<dbReference type="InterPro" id="IPR007857">
    <property type="entry name" value="Arg_MeTrfase_PRMT5"/>
</dbReference>
<dbReference type="GO" id="GO:0044020">
    <property type="term" value="F:histone H4R3 methyltransferase activity"/>
    <property type="evidence" value="ECO:0007669"/>
    <property type="project" value="UniProtKB-ARBA"/>
</dbReference>
<dbReference type="InterPro" id="IPR035247">
    <property type="entry name" value="PRMT5_TIM"/>
</dbReference>
<evidence type="ECO:0000256" key="4">
    <source>
        <dbReference type="ARBA" id="ARBA00022853"/>
    </source>
</evidence>
<dbReference type="PANTHER" id="PTHR10738">
    <property type="entry name" value="PROTEIN ARGININE N-METHYLTRANSFERASE 5"/>
    <property type="match status" value="1"/>
</dbReference>
<dbReference type="Pfam" id="PF17286">
    <property type="entry name" value="PRMT5_C"/>
    <property type="match status" value="1"/>
</dbReference>
<dbReference type="FunFam" id="3.20.20.150:FF:000008">
    <property type="entry name" value="Protein arginine N-methyltransferase 5"/>
    <property type="match status" value="1"/>
</dbReference>
<evidence type="ECO:0000313" key="15">
    <source>
        <dbReference type="EMBL" id="CAG2251421.1"/>
    </source>
</evidence>
<dbReference type="InterPro" id="IPR035248">
    <property type="entry name" value="PRMT5_C"/>
</dbReference>
<comment type="similarity">
    <text evidence="8">Belongs to the class I-like SAM-binding methyltransferase superfamily.</text>
</comment>
<keyword evidence="3 8" id="KW-0949">S-adenosyl-L-methionine</keyword>
<evidence type="ECO:0000256" key="5">
    <source>
        <dbReference type="ARBA" id="ARBA00023015"/>
    </source>
</evidence>
<evidence type="ECO:0000256" key="8">
    <source>
        <dbReference type="PIRNR" id="PIRNR015894"/>
    </source>
</evidence>
<feature type="domain" description="PRMT5 TIM barrel" evidence="13">
    <location>
        <begin position="249"/>
        <end position="309"/>
    </location>
</feature>
<feature type="binding site" evidence="10">
    <location>
        <position position="413"/>
    </location>
    <ligand>
        <name>S-adenosyl-L-methionine</name>
        <dbReference type="ChEBI" id="CHEBI:59789"/>
    </ligand>
</feature>
<feature type="binding site" evidence="10">
    <location>
        <position position="344"/>
    </location>
    <ligand>
        <name>S-adenosyl-L-methionine</name>
        <dbReference type="ChEBI" id="CHEBI:59789"/>
    </ligand>
</feature>
<feature type="binding site" evidence="10">
    <location>
        <begin position="440"/>
        <end position="441"/>
    </location>
    <ligand>
        <name>S-adenosyl-L-methionine</name>
        <dbReference type="ChEBI" id="CHEBI:59789"/>
    </ligand>
</feature>
<dbReference type="Gene3D" id="3.20.20.150">
    <property type="entry name" value="Divalent-metal-dependent TIM barrel enzymes"/>
    <property type="match status" value="2"/>
</dbReference>
<dbReference type="AlphaFoldDB" id="A0A8S3V4V5"/>
<protein>
    <recommendedName>
        <fullName evidence="8">Protein arginine N-methyltransferase</fullName>
    </recommendedName>
</protein>
<dbReference type="InterPro" id="IPR029063">
    <property type="entry name" value="SAM-dependent_MTases_sf"/>
</dbReference>
<gene>
    <name evidence="15" type="ORF">MEDL_63086</name>
</gene>
<dbReference type="CDD" id="cd02440">
    <property type="entry name" value="AdoMet_MTases"/>
    <property type="match status" value="1"/>
</dbReference>
<keyword evidence="4" id="KW-0156">Chromatin regulator</keyword>
<evidence type="ECO:0000259" key="12">
    <source>
        <dbReference type="Pfam" id="PF05185"/>
    </source>
</evidence>
<dbReference type="Gene3D" id="3.40.50.150">
    <property type="entry name" value="Vaccinia Virus protein VP39"/>
    <property type="match status" value="1"/>
</dbReference>